<reference evidence="1" key="1">
    <citation type="journal article" date="2018" name="Nat. Genet.">
        <title>Extensive intraspecific gene order and gene structural variations between Mo17 and other maize genomes.</title>
        <authorList>
            <person name="Sun S."/>
            <person name="Zhou Y."/>
            <person name="Chen J."/>
            <person name="Shi J."/>
            <person name="Zhao H."/>
            <person name="Zhao H."/>
            <person name="Song W."/>
            <person name="Zhang M."/>
            <person name="Cui Y."/>
            <person name="Dong X."/>
            <person name="Liu H."/>
            <person name="Ma X."/>
            <person name="Jiao Y."/>
            <person name="Wang B."/>
            <person name="Wei X."/>
            <person name="Stein J.C."/>
            <person name="Glaubitz J.C."/>
            <person name="Lu F."/>
            <person name="Yu G."/>
            <person name="Liang C."/>
            <person name="Fengler K."/>
            <person name="Li B."/>
            <person name="Rafalski A."/>
            <person name="Schnable P.S."/>
            <person name="Ware D.H."/>
            <person name="Buckler E.S."/>
            <person name="Lai J."/>
        </authorList>
    </citation>
    <scope>NUCLEOTIDE SEQUENCE [LARGE SCALE GENOMIC DNA]</scope>
    <source>
        <tissue evidence="1">Seedling</tissue>
    </source>
</reference>
<dbReference type="EMBL" id="NCVQ01000001">
    <property type="protein sequence ID" value="PWZ57818.1"/>
    <property type="molecule type" value="Genomic_DNA"/>
</dbReference>
<evidence type="ECO:0000313" key="1">
    <source>
        <dbReference type="EMBL" id="PWZ57818.1"/>
    </source>
</evidence>
<name>A0A317YGK7_MAIZE</name>
<dbReference type="Proteomes" id="UP000251960">
    <property type="component" value="Chromosome 1"/>
</dbReference>
<proteinExistence type="predicted"/>
<accession>A0A317YGK7</accession>
<gene>
    <name evidence="1" type="ORF">Zm00014a_041798</name>
</gene>
<comment type="caution">
    <text evidence="1">The sequence shown here is derived from an EMBL/GenBank/DDBJ whole genome shotgun (WGS) entry which is preliminary data.</text>
</comment>
<dbReference type="AlphaFoldDB" id="A0A317YGK7"/>
<protein>
    <submittedName>
        <fullName evidence="1">Uncharacterized protein</fullName>
    </submittedName>
</protein>
<sequence length="132" mass="14695">MAEQPPCSELLFFPSAAQLLHGETSLFLQPRHLPLLPRCQRCARATCSANCPSGVLRSEQHTGMPTGCSLFLCSPEHRRHSPLERNPVFCMEKKASRSTLVNVRSYAQIESPTFLQTPIGFVYGEPMHVALD</sequence>
<organism evidence="1">
    <name type="scientific">Zea mays</name>
    <name type="common">Maize</name>
    <dbReference type="NCBI Taxonomy" id="4577"/>
    <lineage>
        <taxon>Eukaryota</taxon>
        <taxon>Viridiplantae</taxon>
        <taxon>Streptophyta</taxon>
        <taxon>Embryophyta</taxon>
        <taxon>Tracheophyta</taxon>
        <taxon>Spermatophyta</taxon>
        <taxon>Magnoliopsida</taxon>
        <taxon>Liliopsida</taxon>
        <taxon>Poales</taxon>
        <taxon>Poaceae</taxon>
        <taxon>PACMAD clade</taxon>
        <taxon>Panicoideae</taxon>
        <taxon>Andropogonodae</taxon>
        <taxon>Andropogoneae</taxon>
        <taxon>Tripsacinae</taxon>
        <taxon>Zea</taxon>
    </lineage>
</organism>